<name>A0A8H5GVU3_9AGAR</name>
<sequence length="395" mass="44134">MDVVSSIQSLCTLAASILIWIDQTREKEETLVAISGTVARISSILTPFQNATNIDPMLVDAFMGLGDILSRTKEHLFAHGKQRRRSSINGAIAFLMPAQVTKLLNQDEQQLTHQLTVILFALATISFFRTHYPLTPKSAECFAVRSAQHEDVLEFWRDYLGAKVLYARTDRFSDALRLCFGDWLSEAARRRLALRLDEFRVGGVAISSLERFVGDGSLEQAIHKFKAFDSLPSAVETRSDSKLPLLIWVDDNPSNNVQEVTFARTNGVNVLEFTSTALVKLWIQENEEFLRENDTAGSIRFISDTARLETDSGGGADSSVFFNITAGENIARYLRGHLYRAPVLIFCGAGIIHTQYVESYEATGSTCHSTVVRNYIAALSDRREDDKSWCGYNLV</sequence>
<accession>A0A8H5GVU3</accession>
<dbReference type="AlphaFoldDB" id="A0A8H5GVU3"/>
<proteinExistence type="predicted"/>
<dbReference type="EMBL" id="JAACJP010000044">
    <property type="protein sequence ID" value="KAF5371981.1"/>
    <property type="molecule type" value="Genomic_DNA"/>
</dbReference>
<dbReference type="Proteomes" id="UP000565441">
    <property type="component" value="Unassembled WGS sequence"/>
</dbReference>
<protein>
    <submittedName>
        <fullName evidence="1">Uncharacterized protein</fullName>
    </submittedName>
</protein>
<keyword evidence="2" id="KW-1185">Reference proteome</keyword>
<gene>
    <name evidence="1" type="ORF">D9615_008041</name>
</gene>
<dbReference type="OrthoDB" id="3254241at2759"/>
<organism evidence="1 2">
    <name type="scientific">Tricholomella constricta</name>
    <dbReference type="NCBI Taxonomy" id="117010"/>
    <lineage>
        <taxon>Eukaryota</taxon>
        <taxon>Fungi</taxon>
        <taxon>Dikarya</taxon>
        <taxon>Basidiomycota</taxon>
        <taxon>Agaricomycotina</taxon>
        <taxon>Agaricomycetes</taxon>
        <taxon>Agaricomycetidae</taxon>
        <taxon>Agaricales</taxon>
        <taxon>Tricholomatineae</taxon>
        <taxon>Lyophyllaceae</taxon>
        <taxon>Tricholomella</taxon>
    </lineage>
</organism>
<evidence type="ECO:0000313" key="2">
    <source>
        <dbReference type="Proteomes" id="UP000565441"/>
    </source>
</evidence>
<reference evidence="1 2" key="1">
    <citation type="journal article" date="2020" name="ISME J.">
        <title>Uncovering the hidden diversity of litter-decomposition mechanisms in mushroom-forming fungi.</title>
        <authorList>
            <person name="Floudas D."/>
            <person name="Bentzer J."/>
            <person name="Ahren D."/>
            <person name="Johansson T."/>
            <person name="Persson P."/>
            <person name="Tunlid A."/>
        </authorList>
    </citation>
    <scope>NUCLEOTIDE SEQUENCE [LARGE SCALE GENOMIC DNA]</scope>
    <source>
        <strain evidence="1 2">CBS 661.87</strain>
    </source>
</reference>
<comment type="caution">
    <text evidence="1">The sequence shown here is derived from an EMBL/GenBank/DDBJ whole genome shotgun (WGS) entry which is preliminary data.</text>
</comment>
<evidence type="ECO:0000313" key="1">
    <source>
        <dbReference type="EMBL" id="KAF5371981.1"/>
    </source>
</evidence>